<protein>
    <recommendedName>
        <fullName evidence="3">Transglycosylase SLT domain-containing protein</fullName>
    </recommendedName>
</protein>
<dbReference type="Pfam" id="PF01464">
    <property type="entry name" value="SLT"/>
    <property type="match status" value="1"/>
</dbReference>
<dbReference type="Gene3D" id="1.10.530.10">
    <property type="match status" value="1"/>
</dbReference>
<dbReference type="STRING" id="1094558.ME5_01625"/>
<reference evidence="4 5" key="1">
    <citation type="submission" date="2012-03" db="EMBL/GenBank/DDBJ databases">
        <title>The Genome Sequence of Bartonella tamiae Th239.</title>
        <authorList>
            <consortium name="The Broad Institute Genome Sequencing Platform"/>
            <consortium name="The Broad Institute Genome Sequencing Center for Infectious Disease"/>
            <person name="Feldgarden M."/>
            <person name="Kirby J."/>
            <person name="Kosoy M."/>
            <person name="Birtles R."/>
            <person name="Probert W.S."/>
            <person name="Chiaraviglio L."/>
            <person name="Young S.K."/>
            <person name="Zeng Q."/>
            <person name="Gargeya S."/>
            <person name="Fitzgerald M."/>
            <person name="Haas B."/>
            <person name="Abouelleil A."/>
            <person name="Alvarado L."/>
            <person name="Arachchi H.M."/>
            <person name="Berlin A."/>
            <person name="Chapman S.B."/>
            <person name="Gearin G."/>
            <person name="Goldberg J."/>
            <person name="Griggs A."/>
            <person name="Gujja S."/>
            <person name="Hansen M."/>
            <person name="Heiman D."/>
            <person name="Howarth C."/>
            <person name="Larimer J."/>
            <person name="Lui A."/>
            <person name="MacDonald P.J.P."/>
            <person name="McCowen C."/>
            <person name="Montmayeur A."/>
            <person name="Murphy C."/>
            <person name="Neiman D."/>
            <person name="Pearson M."/>
            <person name="Priest M."/>
            <person name="Roberts A."/>
            <person name="Saif S."/>
            <person name="Shea T."/>
            <person name="Sisk P."/>
            <person name="Stolte C."/>
            <person name="Sykes S."/>
            <person name="Wortman J."/>
            <person name="Nusbaum C."/>
            <person name="Birren B."/>
        </authorList>
    </citation>
    <scope>NUCLEOTIDE SEQUENCE [LARGE SCALE GENOMIC DNA]</scope>
    <source>
        <strain evidence="4 5">Th239</strain>
    </source>
</reference>
<evidence type="ECO:0000259" key="3">
    <source>
        <dbReference type="Pfam" id="PF01464"/>
    </source>
</evidence>
<evidence type="ECO:0000313" key="4">
    <source>
        <dbReference type="EMBL" id="EJF89074.1"/>
    </source>
</evidence>
<comment type="similarity">
    <text evidence="2">Belongs to the virb1 family.</text>
</comment>
<evidence type="ECO:0000256" key="1">
    <source>
        <dbReference type="ARBA" id="ARBA00007734"/>
    </source>
</evidence>
<dbReference type="HOGENOM" id="CLU_080423_2_2_5"/>
<proteinExistence type="inferred from homology"/>
<comment type="caution">
    <text evidence="4">The sequence shown here is derived from an EMBL/GenBank/DDBJ whole genome shotgun (WGS) entry which is preliminary data.</text>
</comment>
<sequence>MPKNNHYHAPLWLNFAGKRARIRNELIWKPPKRKDTQYMKMTLNVVLTATMILGFSHISSTLAQSRNTAYTTSQTQATQARPYEALIEKYAKKHNVPVNLAHAIVQTESSYNAQARGAAGEVGLMQIKPMTARGLGYSGSIKKLYEPATNLEYGMKYLAQAHKLGGGDTCRTILKYNAGHGAKKMNPVTQRYCSKVKTYLAAFNEAL</sequence>
<name>J0R0N1_9HYPH</name>
<gene>
    <name evidence="4" type="ORF">ME5_01625</name>
</gene>
<dbReference type="InterPro" id="IPR008258">
    <property type="entry name" value="Transglycosylase_SLT_dom_1"/>
</dbReference>
<dbReference type="Proteomes" id="UP000008952">
    <property type="component" value="Unassembled WGS sequence"/>
</dbReference>
<accession>J0R0N1</accession>
<dbReference type="OrthoDB" id="9788661at2"/>
<dbReference type="eggNOG" id="COG0741">
    <property type="taxonomic scope" value="Bacteria"/>
</dbReference>
<feature type="domain" description="Transglycosylase SLT" evidence="3">
    <location>
        <begin position="86"/>
        <end position="184"/>
    </location>
</feature>
<dbReference type="AlphaFoldDB" id="J0R0N1"/>
<dbReference type="PANTHER" id="PTHR37423:SF2">
    <property type="entry name" value="MEMBRANE-BOUND LYTIC MUREIN TRANSGLYCOSYLASE C"/>
    <property type="match status" value="1"/>
</dbReference>
<dbReference type="RefSeq" id="WP_008040154.1">
    <property type="nucleotide sequence ID" value="NZ_JH725147.1"/>
</dbReference>
<dbReference type="SUPFAM" id="SSF53955">
    <property type="entry name" value="Lysozyme-like"/>
    <property type="match status" value="1"/>
</dbReference>
<dbReference type="InterPro" id="IPR023346">
    <property type="entry name" value="Lysozyme-like_dom_sf"/>
</dbReference>
<evidence type="ECO:0000313" key="5">
    <source>
        <dbReference type="Proteomes" id="UP000008952"/>
    </source>
</evidence>
<dbReference type="EMBL" id="AIMB01000008">
    <property type="protein sequence ID" value="EJF89074.1"/>
    <property type="molecule type" value="Genomic_DNA"/>
</dbReference>
<keyword evidence="5" id="KW-1185">Reference proteome</keyword>
<evidence type="ECO:0000256" key="2">
    <source>
        <dbReference type="ARBA" id="ARBA00009387"/>
    </source>
</evidence>
<comment type="similarity">
    <text evidence="1">Belongs to the transglycosylase Slt family.</text>
</comment>
<dbReference type="PANTHER" id="PTHR37423">
    <property type="entry name" value="SOLUBLE LYTIC MUREIN TRANSGLYCOSYLASE-RELATED"/>
    <property type="match status" value="1"/>
</dbReference>
<organism evidence="4 5">
    <name type="scientific">Bartonella tamiae Th239</name>
    <dbReference type="NCBI Taxonomy" id="1094558"/>
    <lineage>
        <taxon>Bacteria</taxon>
        <taxon>Pseudomonadati</taxon>
        <taxon>Pseudomonadota</taxon>
        <taxon>Alphaproteobacteria</taxon>
        <taxon>Hyphomicrobiales</taxon>
        <taxon>Bartonellaceae</taxon>
        <taxon>Bartonella</taxon>
    </lineage>
</organism>
<dbReference type="PATRIC" id="fig|1094558.3.peg.1739"/>